<evidence type="ECO:0000313" key="3">
    <source>
        <dbReference type="EMBL" id="MFD1223050.1"/>
    </source>
</evidence>
<dbReference type="Proteomes" id="UP001597180">
    <property type="component" value="Unassembled WGS sequence"/>
</dbReference>
<dbReference type="EMBL" id="JBHTLU010000031">
    <property type="protein sequence ID" value="MFD1223050.1"/>
    <property type="molecule type" value="Genomic_DNA"/>
</dbReference>
<feature type="domain" description="XdhC- CoxI" evidence="1">
    <location>
        <begin position="12"/>
        <end position="73"/>
    </location>
</feature>
<keyword evidence="4" id="KW-1185">Reference proteome</keyword>
<accession>A0ABW3UU60</accession>
<name>A0ABW3UU60_9BACL</name>
<gene>
    <name evidence="3" type="ORF">ACFQ4B_23300</name>
</gene>
<dbReference type="Pfam" id="PF13478">
    <property type="entry name" value="XdhC_C"/>
    <property type="match status" value="1"/>
</dbReference>
<evidence type="ECO:0000259" key="2">
    <source>
        <dbReference type="Pfam" id="PF13478"/>
    </source>
</evidence>
<dbReference type="RefSeq" id="WP_345589049.1">
    <property type="nucleotide sequence ID" value="NZ_BAABJG010000015.1"/>
</dbReference>
<evidence type="ECO:0000313" key="4">
    <source>
        <dbReference type="Proteomes" id="UP001597180"/>
    </source>
</evidence>
<reference evidence="4" key="1">
    <citation type="journal article" date="2019" name="Int. J. Syst. Evol. Microbiol.">
        <title>The Global Catalogue of Microorganisms (GCM) 10K type strain sequencing project: providing services to taxonomists for standard genome sequencing and annotation.</title>
        <authorList>
            <consortium name="The Broad Institute Genomics Platform"/>
            <consortium name="The Broad Institute Genome Sequencing Center for Infectious Disease"/>
            <person name="Wu L."/>
            <person name="Ma J."/>
        </authorList>
    </citation>
    <scope>NUCLEOTIDE SEQUENCE [LARGE SCALE GENOMIC DNA]</scope>
    <source>
        <strain evidence="4">CCUG 53270</strain>
    </source>
</reference>
<dbReference type="InterPro" id="IPR003777">
    <property type="entry name" value="XdhC_CoxI"/>
</dbReference>
<sequence>MAHIHRILEAVRRTGARSVLATITHVKGSAYRKEGANMLFQEDGSQIGVLSAGCLEAHLAACVPDVLETGLSRSFVFDMQSSDVLSWGEEQGCGGIVQVIMEPVDDILKDHLATLKHYLDQQNPVMAIKRFEPDGSVAEYGFLTQDLRLFGEWRGDLPVSLAELMSTGAGSHCNSGNRFLSSYPSSLFVYRYEPKPRLVLFGAGPDARPLAALAAAAGFSVLVSDWRPALCDRRYFPDADSILVGFPEETIPEISFSPYDFVVVMTHHLKRDQELLRLLSMKRIRYLGILGSKGRTERLLSDVPVAVKAQYPVGLDIGAEGPEEIAVSIVAELIAVLRKNSAAGIGAP</sequence>
<dbReference type="PANTHER" id="PTHR30388">
    <property type="entry name" value="ALDEHYDE OXIDOREDUCTASE MOLYBDENUM COFACTOR ASSEMBLY PROTEIN"/>
    <property type="match status" value="1"/>
</dbReference>
<dbReference type="InterPro" id="IPR052698">
    <property type="entry name" value="MoCofactor_Util/Proc"/>
</dbReference>
<dbReference type="Pfam" id="PF02625">
    <property type="entry name" value="XdhC_CoxI"/>
    <property type="match status" value="1"/>
</dbReference>
<proteinExistence type="predicted"/>
<organism evidence="3 4">
    <name type="scientific">Paenibacillus vulneris</name>
    <dbReference type="NCBI Taxonomy" id="1133364"/>
    <lineage>
        <taxon>Bacteria</taxon>
        <taxon>Bacillati</taxon>
        <taxon>Bacillota</taxon>
        <taxon>Bacilli</taxon>
        <taxon>Bacillales</taxon>
        <taxon>Paenibacillaceae</taxon>
        <taxon>Paenibacillus</taxon>
    </lineage>
</organism>
<feature type="domain" description="XdhC Rossmann" evidence="2">
    <location>
        <begin position="198"/>
        <end position="333"/>
    </location>
</feature>
<dbReference type="InterPro" id="IPR027051">
    <property type="entry name" value="XdhC_Rossmann_dom"/>
</dbReference>
<dbReference type="PANTHER" id="PTHR30388:SF6">
    <property type="entry name" value="XANTHINE DEHYDROGENASE SUBUNIT A-RELATED"/>
    <property type="match status" value="1"/>
</dbReference>
<protein>
    <submittedName>
        <fullName evidence="3">XdhC family protein</fullName>
    </submittedName>
</protein>
<comment type="caution">
    <text evidence="3">The sequence shown here is derived from an EMBL/GenBank/DDBJ whole genome shotgun (WGS) entry which is preliminary data.</text>
</comment>
<dbReference type="Gene3D" id="3.40.50.720">
    <property type="entry name" value="NAD(P)-binding Rossmann-like Domain"/>
    <property type="match status" value="1"/>
</dbReference>
<evidence type="ECO:0000259" key="1">
    <source>
        <dbReference type="Pfam" id="PF02625"/>
    </source>
</evidence>